<dbReference type="CDD" id="cd05233">
    <property type="entry name" value="SDR_c"/>
    <property type="match status" value="1"/>
</dbReference>
<dbReference type="InterPro" id="IPR002347">
    <property type="entry name" value="SDR_fam"/>
</dbReference>
<evidence type="ECO:0000259" key="4">
    <source>
        <dbReference type="SMART" id="SM00822"/>
    </source>
</evidence>
<dbReference type="Gene3D" id="3.40.50.720">
    <property type="entry name" value="NAD(P)-binding Rossmann-like Domain"/>
    <property type="match status" value="1"/>
</dbReference>
<evidence type="ECO:0000313" key="5">
    <source>
        <dbReference type="EMBL" id="SIS38404.1"/>
    </source>
</evidence>
<dbReference type="PRINTS" id="PR00081">
    <property type="entry name" value="GDHRDH"/>
</dbReference>
<sequence>MSRIVLITGASSGIGKEIARELVARGDYPLLVARNERSLRHLREELGTGDWFPCDVTRQEEVENLAAEVIRRHPQVDVLINSAGFGRFGGALQIPLSDYQAMMETNYLGAVRMTLTLLPHMLERGGGRVVNIASVAGLSGSPNLAPYVASKFALVGFSESLHLEYAPVIQVGVLCPGPVQTPFFGAGDPSGYFPPPIARRLLDANTVARHALQLIDRPRVKVIPRSLSWAMRLRRWAPRLFLQMNRQLYGTWKKKDIEV</sequence>
<gene>
    <name evidence="5" type="ORF">SAMN05421790_101123</name>
</gene>
<keyword evidence="2" id="KW-0560">Oxidoreductase</keyword>
<feature type="domain" description="Ketoreductase" evidence="4">
    <location>
        <begin position="3"/>
        <end position="180"/>
    </location>
</feature>
<dbReference type="RefSeq" id="WP_076522817.1">
    <property type="nucleotide sequence ID" value="NZ_CP048103.1"/>
</dbReference>
<dbReference type="SMART" id="SM00822">
    <property type="entry name" value="PKS_KR"/>
    <property type="match status" value="1"/>
</dbReference>
<dbReference type="PROSITE" id="PS00061">
    <property type="entry name" value="ADH_SHORT"/>
    <property type="match status" value="1"/>
</dbReference>
<dbReference type="SUPFAM" id="SSF51735">
    <property type="entry name" value="NAD(P)-binding Rossmann-fold domains"/>
    <property type="match status" value="1"/>
</dbReference>
<dbReference type="Pfam" id="PF00106">
    <property type="entry name" value="adh_short"/>
    <property type="match status" value="1"/>
</dbReference>
<evidence type="ECO:0000256" key="3">
    <source>
        <dbReference type="RuleBase" id="RU000363"/>
    </source>
</evidence>
<dbReference type="PANTHER" id="PTHR44196:SF1">
    <property type="entry name" value="DEHYDROGENASE_REDUCTASE SDR FAMILY MEMBER 7B"/>
    <property type="match status" value="1"/>
</dbReference>
<dbReference type="GO" id="GO:0016020">
    <property type="term" value="C:membrane"/>
    <property type="evidence" value="ECO:0007669"/>
    <property type="project" value="TreeGrafter"/>
</dbReference>
<accession>A0A1N7IMV5</accession>
<reference evidence="6" key="1">
    <citation type="submission" date="2017-01" db="EMBL/GenBank/DDBJ databases">
        <authorList>
            <person name="Varghese N."/>
            <person name="Submissions S."/>
        </authorList>
    </citation>
    <scope>NUCLEOTIDE SEQUENCE [LARGE SCALE GENOMIC DNA]</scope>
    <source>
        <strain evidence="6">DSM 45196</strain>
    </source>
</reference>
<dbReference type="Proteomes" id="UP000186795">
    <property type="component" value="Unassembled WGS sequence"/>
</dbReference>
<dbReference type="InterPro" id="IPR057326">
    <property type="entry name" value="KR_dom"/>
</dbReference>
<dbReference type="AlphaFoldDB" id="A0A1N7IMV5"/>
<evidence type="ECO:0000256" key="1">
    <source>
        <dbReference type="ARBA" id="ARBA00006484"/>
    </source>
</evidence>
<dbReference type="PRINTS" id="PR00080">
    <property type="entry name" value="SDRFAMILY"/>
</dbReference>
<dbReference type="InterPro" id="IPR020904">
    <property type="entry name" value="Sc_DH/Rdtase_CS"/>
</dbReference>
<proteinExistence type="inferred from homology"/>
<evidence type="ECO:0000313" key="6">
    <source>
        <dbReference type="Proteomes" id="UP000186795"/>
    </source>
</evidence>
<dbReference type="GO" id="GO:0016491">
    <property type="term" value="F:oxidoreductase activity"/>
    <property type="evidence" value="ECO:0007669"/>
    <property type="project" value="UniProtKB-KW"/>
</dbReference>
<dbReference type="OrthoDB" id="9793345at2"/>
<organism evidence="5 6">
    <name type="scientific">Kroppenstedtia eburnea</name>
    <dbReference type="NCBI Taxonomy" id="714067"/>
    <lineage>
        <taxon>Bacteria</taxon>
        <taxon>Bacillati</taxon>
        <taxon>Bacillota</taxon>
        <taxon>Bacilli</taxon>
        <taxon>Bacillales</taxon>
        <taxon>Thermoactinomycetaceae</taxon>
        <taxon>Kroppenstedtia</taxon>
    </lineage>
</organism>
<dbReference type="EMBL" id="FTOD01000001">
    <property type="protein sequence ID" value="SIS38404.1"/>
    <property type="molecule type" value="Genomic_DNA"/>
</dbReference>
<comment type="similarity">
    <text evidence="1 3">Belongs to the short-chain dehydrogenases/reductases (SDR) family.</text>
</comment>
<dbReference type="PANTHER" id="PTHR44196">
    <property type="entry name" value="DEHYDROGENASE/REDUCTASE SDR FAMILY MEMBER 7B"/>
    <property type="match status" value="1"/>
</dbReference>
<evidence type="ECO:0000256" key="2">
    <source>
        <dbReference type="ARBA" id="ARBA00023002"/>
    </source>
</evidence>
<keyword evidence="6" id="KW-1185">Reference proteome</keyword>
<protein>
    <recommendedName>
        <fullName evidence="4">Ketoreductase domain-containing protein</fullName>
    </recommendedName>
</protein>
<dbReference type="InterPro" id="IPR036291">
    <property type="entry name" value="NAD(P)-bd_dom_sf"/>
</dbReference>
<name>A0A1N7IMV5_9BACL</name>